<proteinExistence type="predicted"/>
<name>A0ACB6YYU2_THEGA</name>
<evidence type="ECO:0000313" key="2">
    <source>
        <dbReference type="Proteomes" id="UP000886501"/>
    </source>
</evidence>
<reference evidence="1" key="2">
    <citation type="journal article" date="2020" name="Nat. Commun.">
        <title>Large-scale genome sequencing of mycorrhizal fungi provides insights into the early evolution of symbiotic traits.</title>
        <authorList>
            <person name="Miyauchi S."/>
            <person name="Kiss E."/>
            <person name="Kuo A."/>
            <person name="Drula E."/>
            <person name="Kohler A."/>
            <person name="Sanchez-Garcia M."/>
            <person name="Morin E."/>
            <person name="Andreopoulos B."/>
            <person name="Barry K.W."/>
            <person name="Bonito G."/>
            <person name="Buee M."/>
            <person name="Carver A."/>
            <person name="Chen C."/>
            <person name="Cichocki N."/>
            <person name="Clum A."/>
            <person name="Culley D."/>
            <person name="Crous P.W."/>
            <person name="Fauchery L."/>
            <person name="Girlanda M."/>
            <person name="Hayes R.D."/>
            <person name="Keri Z."/>
            <person name="LaButti K."/>
            <person name="Lipzen A."/>
            <person name="Lombard V."/>
            <person name="Magnuson J."/>
            <person name="Maillard F."/>
            <person name="Murat C."/>
            <person name="Nolan M."/>
            <person name="Ohm R.A."/>
            <person name="Pangilinan J."/>
            <person name="Pereira M.F."/>
            <person name="Perotto S."/>
            <person name="Peter M."/>
            <person name="Pfister S."/>
            <person name="Riley R."/>
            <person name="Sitrit Y."/>
            <person name="Stielow J.B."/>
            <person name="Szollosi G."/>
            <person name="Zifcakova L."/>
            <person name="Stursova M."/>
            <person name="Spatafora J.W."/>
            <person name="Tedersoo L."/>
            <person name="Vaario L.M."/>
            <person name="Yamada A."/>
            <person name="Yan M."/>
            <person name="Wang P."/>
            <person name="Xu J."/>
            <person name="Bruns T."/>
            <person name="Baldrian P."/>
            <person name="Vilgalys R."/>
            <person name="Dunand C."/>
            <person name="Henrissat B."/>
            <person name="Grigoriev I.V."/>
            <person name="Hibbett D."/>
            <person name="Nagy L.G."/>
            <person name="Martin F.M."/>
        </authorList>
    </citation>
    <scope>NUCLEOTIDE SEQUENCE</scope>
    <source>
        <strain evidence="1">P2</strain>
    </source>
</reference>
<accession>A0ACB6YYU2</accession>
<keyword evidence="2" id="KW-1185">Reference proteome</keyword>
<evidence type="ECO:0000313" key="1">
    <source>
        <dbReference type="EMBL" id="KAF9642394.1"/>
    </source>
</evidence>
<protein>
    <submittedName>
        <fullName evidence="1">Uncharacterized protein</fullName>
    </submittedName>
</protein>
<dbReference type="EMBL" id="MU118501">
    <property type="protein sequence ID" value="KAF9642394.1"/>
    <property type="molecule type" value="Genomic_DNA"/>
</dbReference>
<organism evidence="1 2">
    <name type="scientific">Thelephora ganbajun</name>
    <name type="common">Ganba fungus</name>
    <dbReference type="NCBI Taxonomy" id="370292"/>
    <lineage>
        <taxon>Eukaryota</taxon>
        <taxon>Fungi</taxon>
        <taxon>Dikarya</taxon>
        <taxon>Basidiomycota</taxon>
        <taxon>Agaricomycotina</taxon>
        <taxon>Agaricomycetes</taxon>
        <taxon>Thelephorales</taxon>
        <taxon>Thelephoraceae</taxon>
        <taxon>Thelephora</taxon>
    </lineage>
</organism>
<dbReference type="Proteomes" id="UP000886501">
    <property type="component" value="Unassembled WGS sequence"/>
</dbReference>
<gene>
    <name evidence="1" type="ORF">BDM02DRAFT_3133121</name>
</gene>
<comment type="caution">
    <text evidence="1">The sequence shown here is derived from an EMBL/GenBank/DDBJ whole genome shotgun (WGS) entry which is preliminary data.</text>
</comment>
<reference evidence="1" key="1">
    <citation type="submission" date="2019-10" db="EMBL/GenBank/DDBJ databases">
        <authorList>
            <consortium name="DOE Joint Genome Institute"/>
            <person name="Kuo A."/>
            <person name="Miyauchi S."/>
            <person name="Kiss E."/>
            <person name="Drula E."/>
            <person name="Kohler A."/>
            <person name="Sanchez-Garcia M."/>
            <person name="Andreopoulos B."/>
            <person name="Barry K.W."/>
            <person name="Bonito G."/>
            <person name="Buee M."/>
            <person name="Carver A."/>
            <person name="Chen C."/>
            <person name="Cichocki N."/>
            <person name="Clum A."/>
            <person name="Culley D."/>
            <person name="Crous P.W."/>
            <person name="Fauchery L."/>
            <person name="Girlanda M."/>
            <person name="Hayes R."/>
            <person name="Keri Z."/>
            <person name="Labutti K."/>
            <person name="Lipzen A."/>
            <person name="Lombard V."/>
            <person name="Magnuson J."/>
            <person name="Maillard F."/>
            <person name="Morin E."/>
            <person name="Murat C."/>
            <person name="Nolan M."/>
            <person name="Ohm R."/>
            <person name="Pangilinan J."/>
            <person name="Pereira M."/>
            <person name="Perotto S."/>
            <person name="Peter M."/>
            <person name="Riley R."/>
            <person name="Sitrit Y."/>
            <person name="Stielow B."/>
            <person name="Szollosi G."/>
            <person name="Zifcakova L."/>
            <person name="Stursova M."/>
            <person name="Spatafora J.W."/>
            <person name="Tedersoo L."/>
            <person name="Vaario L.-M."/>
            <person name="Yamada A."/>
            <person name="Yan M."/>
            <person name="Wang P."/>
            <person name="Xu J."/>
            <person name="Bruns T."/>
            <person name="Baldrian P."/>
            <person name="Vilgalys R."/>
            <person name="Henrissat B."/>
            <person name="Grigoriev I.V."/>
            <person name="Hibbett D."/>
            <person name="Nagy L.G."/>
            <person name="Martin F.M."/>
        </authorList>
    </citation>
    <scope>NUCLEOTIDE SEQUENCE</scope>
    <source>
        <strain evidence="1">P2</strain>
    </source>
</reference>
<sequence>MVLVFLVPPLLTFVPLALSLLMITAFVPLAMGLPLIITMNGYEELFNGLHDVIDETRDDVRKIAHHIAANSTRQIPGIESSGIPLVPKKSDYPHLKYWNQAPWQEIRNGTRVKDIDSPVLSLFFEDESGNLVSDEVKEEVRGDLYAYWLDMVTDKEIPVHYNGLSLRRQEDYRKTMEGKYPWLRLCEGHWKVKQIWVSHWKKDRFPSLAPKKPKRNTLADVSSGTKGSQPAPKEAKSETLIELSSDTNNSSPAPKETKSKIPIKLSSDTEDSSPAPKKPKILIELSTDTEDSSPTPIKPTSNKDNVSAGSKRRRGSEDPDAGSSKKWKGKGRDAEISGLHPPRPQPKRKNPAKMGKDEISDFPPSANIQVTSTVSNTPSIQNTSVVLGSGTIHSSPPHLPTPEQTLCTTSRDILEALNATIAAPLTQAEMPLDKLSCLATPEFSPDPRPPKITPIVATATSLSEASDKNSFDKDLNNVATSSSPPEPAGVPTKKRGPFPWKRVWCKEWMEDTKGTKRGFDKYLKGVDPKAKEAKIDALKLTTANKK</sequence>